<evidence type="ECO:0000313" key="5">
    <source>
        <dbReference type="Proteomes" id="UP001234216"/>
    </source>
</evidence>
<reference evidence="4" key="1">
    <citation type="submission" date="2023-07" db="EMBL/GenBank/DDBJ databases">
        <title>Comparative genomics of wheat-associated soil bacteria to identify genetic determinants of phenazine resistance.</title>
        <authorList>
            <person name="Mouncey N."/>
        </authorList>
    </citation>
    <scope>NUCLEOTIDE SEQUENCE</scope>
    <source>
        <strain evidence="4">V4I22</strain>
    </source>
</reference>
<dbReference type="EMBL" id="JAUSZV010000005">
    <property type="protein sequence ID" value="MDQ0905193.1"/>
    <property type="molecule type" value="Genomic_DNA"/>
</dbReference>
<dbReference type="RefSeq" id="WP_306972715.1">
    <property type="nucleotide sequence ID" value="NZ_JAUSZV010000005.1"/>
</dbReference>
<evidence type="ECO:0000256" key="2">
    <source>
        <dbReference type="SAM" id="Phobius"/>
    </source>
</evidence>
<accession>A0AAW8F6R0</accession>
<protein>
    <submittedName>
        <fullName evidence="4">Membrane-associated phospholipid phosphatase</fullName>
    </submittedName>
</protein>
<keyword evidence="2" id="KW-0472">Membrane</keyword>
<dbReference type="Gene3D" id="1.20.144.10">
    <property type="entry name" value="Phosphatidic acid phosphatase type 2/haloperoxidase"/>
    <property type="match status" value="2"/>
</dbReference>
<dbReference type="Proteomes" id="UP001234216">
    <property type="component" value="Unassembled WGS sequence"/>
</dbReference>
<name>A0AAW8F6R0_9ACTN</name>
<feature type="transmembrane region" description="Helical" evidence="2">
    <location>
        <begin position="63"/>
        <end position="83"/>
    </location>
</feature>
<dbReference type="AlphaFoldDB" id="A0AAW8F6R0"/>
<dbReference type="SMART" id="SM00014">
    <property type="entry name" value="acidPPc"/>
    <property type="match status" value="1"/>
</dbReference>
<organism evidence="4 5">
    <name type="scientific">Streptomyces canus</name>
    <dbReference type="NCBI Taxonomy" id="58343"/>
    <lineage>
        <taxon>Bacteria</taxon>
        <taxon>Bacillati</taxon>
        <taxon>Actinomycetota</taxon>
        <taxon>Actinomycetes</taxon>
        <taxon>Kitasatosporales</taxon>
        <taxon>Streptomycetaceae</taxon>
        <taxon>Streptomyces</taxon>
        <taxon>Streptomyces aurantiacus group</taxon>
    </lineage>
</organism>
<feature type="transmembrane region" description="Helical" evidence="2">
    <location>
        <begin position="16"/>
        <end position="34"/>
    </location>
</feature>
<feature type="domain" description="Phosphatidic acid phosphatase type 2/haloperoxidase" evidence="3">
    <location>
        <begin position="145"/>
        <end position="257"/>
    </location>
</feature>
<evidence type="ECO:0000313" key="4">
    <source>
        <dbReference type="EMBL" id="MDQ0905193.1"/>
    </source>
</evidence>
<feature type="transmembrane region" description="Helical" evidence="2">
    <location>
        <begin position="245"/>
        <end position="264"/>
    </location>
</feature>
<dbReference type="PANTHER" id="PTHR14969:SF13">
    <property type="entry name" value="AT30094P"/>
    <property type="match status" value="1"/>
</dbReference>
<dbReference type="CDD" id="cd03392">
    <property type="entry name" value="PAP2_like_2"/>
    <property type="match status" value="1"/>
</dbReference>
<dbReference type="PANTHER" id="PTHR14969">
    <property type="entry name" value="SPHINGOSINE-1-PHOSPHATE PHOSPHOHYDROLASE"/>
    <property type="match status" value="1"/>
</dbReference>
<keyword evidence="2" id="KW-1133">Transmembrane helix</keyword>
<evidence type="ECO:0000259" key="3">
    <source>
        <dbReference type="SMART" id="SM00014"/>
    </source>
</evidence>
<feature type="transmembrane region" description="Helical" evidence="2">
    <location>
        <begin position="122"/>
        <end position="139"/>
    </location>
</feature>
<dbReference type="Pfam" id="PF01569">
    <property type="entry name" value="PAP2"/>
    <property type="match status" value="1"/>
</dbReference>
<feature type="transmembrane region" description="Helical" evidence="2">
    <location>
        <begin position="218"/>
        <end position="239"/>
    </location>
</feature>
<gene>
    <name evidence="4" type="ORF">QFZ22_001178</name>
</gene>
<keyword evidence="2" id="KW-0812">Transmembrane</keyword>
<evidence type="ECO:0000256" key="1">
    <source>
        <dbReference type="SAM" id="MobiDB-lite"/>
    </source>
</evidence>
<dbReference type="SUPFAM" id="SSF48317">
    <property type="entry name" value="Acid phosphatase/Vanadium-dependent haloperoxidase"/>
    <property type="match status" value="2"/>
</dbReference>
<feature type="region of interest" description="Disordered" evidence="1">
    <location>
        <begin position="274"/>
        <end position="297"/>
    </location>
</feature>
<sequence length="297" mass="31083">MAVSRVWVGADYPHDVMAGVLVGGLVALMSMLVLRRWSRSVDRLQPPAPAAERLMNRRDAADLAGTVGLGAWVAFGVLTMVVLGQDGAQLWSDDGLLAWSLAHRPDVAGALARGVTDAGSGAVPYVLAALAGMVGGRTVRRRMGAAALALGCLETGQALRYGVMEVVQRPRPARAGWAASAGGWAFPSGHTTTAALTAGLLIVAVSLRAPRGATPLRVVIGCWGVLVGLSRVYLGVHWFTDVIGGWLFATAWLGVCLYAMIRWLPASFVSGTPRAPDHPTEGHAPQDPGCRGRSRPA</sequence>
<feature type="transmembrane region" description="Helical" evidence="2">
    <location>
        <begin position="184"/>
        <end position="206"/>
    </location>
</feature>
<dbReference type="InterPro" id="IPR036938">
    <property type="entry name" value="PAP2/HPO_sf"/>
</dbReference>
<comment type="caution">
    <text evidence="4">The sequence shown here is derived from an EMBL/GenBank/DDBJ whole genome shotgun (WGS) entry which is preliminary data.</text>
</comment>
<dbReference type="InterPro" id="IPR000326">
    <property type="entry name" value="PAP2/HPO"/>
</dbReference>
<proteinExistence type="predicted"/>